<dbReference type="InParanoid" id="A0A2H3DNQ1"/>
<dbReference type="AlphaFoldDB" id="A0A2H3DNQ1"/>
<gene>
    <name evidence="2" type="ORF">ARMGADRAFT_1063232</name>
</gene>
<dbReference type="OrthoDB" id="10566250at2759"/>
<protein>
    <recommendedName>
        <fullName evidence="4">Secreted protein</fullName>
    </recommendedName>
</protein>
<keyword evidence="1" id="KW-0732">Signal</keyword>
<name>A0A2H3DNQ1_ARMGA</name>
<reference evidence="3" key="1">
    <citation type="journal article" date="2017" name="Nat. Ecol. Evol.">
        <title>Genome expansion and lineage-specific genetic innovations in the forest pathogenic fungi Armillaria.</title>
        <authorList>
            <person name="Sipos G."/>
            <person name="Prasanna A.N."/>
            <person name="Walter M.C."/>
            <person name="O'Connor E."/>
            <person name="Balint B."/>
            <person name="Krizsan K."/>
            <person name="Kiss B."/>
            <person name="Hess J."/>
            <person name="Varga T."/>
            <person name="Slot J."/>
            <person name="Riley R."/>
            <person name="Boka B."/>
            <person name="Rigling D."/>
            <person name="Barry K."/>
            <person name="Lee J."/>
            <person name="Mihaltcheva S."/>
            <person name="LaButti K."/>
            <person name="Lipzen A."/>
            <person name="Waldron R."/>
            <person name="Moloney N.M."/>
            <person name="Sperisen C."/>
            <person name="Kredics L."/>
            <person name="Vagvoelgyi C."/>
            <person name="Patrignani A."/>
            <person name="Fitzpatrick D."/>
            <person name="Nagy I."/>
            <person name="Doyle S."/>
            <person name="Anderson J.B."/>
            <person name="Grigoriev I.V."/>
            <person name="Gueldener U."/>
            <person name="Muensterkoetter M."/>
            <person name="Nagy L.G."/>
        </authorList>
    </citation>
    <scope>NUCLEOTIDE SEQUENCE [LARGE SCALE GENOMIC DNA]</scope>
    <source>
        <strain evidence="3">Ar21-2</strain>
    </source>
</reference>
<accession>A0A2H3DNQ1</accession>
<dbReference type="EMBL" id="KZ293657">
    <property type="protein sequence ID" value="PBK93092.1"/>
    <property type="molecule type" value="Genomic_DNA"/>
</dbReference>
<organism evidence="2 3">
    <name type="scientific">Armillaria gallica</name>
    <name type="common">Bulbous honey fungus</name>
    <name type="synonym">Armillaria bulbosa</name>
    <dbReference type="NCBI Taxonomy" id="47427"/>
    <lineage>
        <taxon>Eukaryota</taxon>
        <taxon>Fungi</taxon>
        <taxon>Dikarya</taxon>
        <taxon>Basidiomycota</taxon>
        <taxon>Agaricomycotina</taxon>
        <taxon>Agaricomycetes</taxon>
        <taxon>Agaricomycetidae</taxon>
        <taxon>Agaricales</taxon>
        <taxon>Marasmiineae</taxon>
        <taxon>Physalacriaceae</taxon>
        <taxon>Armillaria</taxon>
    </lineage>
</organism>
<evidence type="ECO:0000313" key="3">
    <source>
        <dbReference type="Proteomes" id="UP000217790"/>
    </source>
</evidence>
<keyword evidence="3" id="KW-1185">Reference proteome</keyword>
<evidence type="ECO:0008006" key="4">
    <source>
        <dbReference type="Google" id="ProtNLM"/>
    </source>
</evidence>
<evidence type="ECO:0000313" key="2">
    <source>
        <dbReference type="EMBL" id="PBK93092.1"/>
    </source>
</evidence>
<sequence>MAGALLAGPHWSSLALLDIATLSLKATSLGIKQVDVVSFSHTLCDACDFIFLKQRLWITCHRSPWIPISPKASIRPGT</sequence>
<feature type="signal peptide" evidence="1">
    <location>
        <begin position="1"/>
        <end position="28"/>
    </location>
</feature>
<dbReference type="Proteomes" id="UP000217790">
    <property type="component" value="Unassembled WGS sequence"/>
</dbReference>
<proteinExistence type="predicted"/>
<evidence type="ECO:0000256" key="1">
    <source>
        <dbReference type="SAM" id="SignalP"/>
    </source>
</evidence>
<feature type="chain" id="PRO_5013877419" description="Secreted protein" evidence="1">
    <location>
        <begin position="29"/>
        <end position="78"/>
    </location>
</feature>